<protein>
    <submittedName>
        <fullName evidence="2">Auxin efflux carrier (AEC) family protein</fullName>
    </submittedName>
</protein>
<keyword evidence="1" id="KW-0472">Membrane</keyword>
<keyword evidence="1" id="KW-0812">Transmembrane</keyword>
<accession>M0CU15</accession>
<sequence>MCVERSMKLSTIVILVGVVFLFIPIPPIATIIGIVTILAGVALRALTDK</sequence>
<organism evidence="2 3">
    <name type="scientific">Halogeometricum pallidum JCM 14848</name>
    <dbReference type="NCBI Taxonomy" id="1227487"/>
    <lineage>
        <taxon>Archaea</taxon>
        <taxon>Methanobacteriati</taxon>
        <taxon>Methanobacteriota</taxon>
        <taxon>Stenosarchaea group</taxon>
        <taxon>Halobacteria</taxon>
        <taxon>Halobacteriales</taxon>
        <taxon>Haloferacaceae</taxon>
        <taxon>Halogeometricum</taxon>
    </lineage>
</organism>
<proteinExistence type="predicted"/>
<comment type="caution">
    <text evidence="2">The sequence shown here is derived from an EMBL/GenBank/DDBJ whole genome shotgun (WGS) entry which is preliminary data.</text>
</comment>
<gene>
    <name evidence="2" type="ORF">C474_18930</name>
</gene>
<evidence type="ECO:0000313" key="2">
    <source>
        <dbReference type="EMBL" id="ELZ26745.1"/>
    </source>
</evidence>
<keyword evidence="3" id="KW-1185">Reference proteome</keyword>
<evidence type="ECO:0000313" key="3">
    <source>
        <dbReference type="Proteomes" id="UP000011513"/>
    </source>
</evidence>
<dbReference type="EMBL" id="AOIV01000042">
    <property type="protein sequence ID" value="ELZ26745.1"/>
    <property type="molecule type" value="Genomic_DNA"/>
</dbReference>
<dbReference type="Proteomes" id="UP000011513">
    <property type="component" value="Unassembled WGS sequence"/>
</dbReference>
<name>M0CU15_HALPD</name>
<dbReference type="InParanoid" id="M0CU15"/>
<keyword evidence="1" id="KW-1133">Transmembrane helix</keyword>
<feature type="transmembrane region" description="Helical" evidence="1">
    <location>
        <begin position="12"/>
        <end position="43"/>
    </location>
</feature>
<reference evidence="2 3" key="1">
    <citation type="journal article" date="2014" name="PLoS Genet.">
        <title>Phylogenetically driven sequencing of extremely halophilic archaea reveals strategies for static and dynamic osmo-response.</title>
        <authorList>
            <person name="Becker E.A."/>
            <person name="Seitzer P.M."/>
            <person name="Tritt A."/>
            <person name="Larsen D."/>
            <person name="Krusor M."/>
            <person name="Yao A.I."/>
            <person name="Wu D."/>
            <person name="Madern D."/>
            <person name="Eisen J.A."/>
            <person name="Darling A.E."/>
            <person name="Facciotti M.T."/>
        </authorList>
    </citation>
    <scope>NUCLEOTIDE SEQUENCE [LARGE SCALE GENOMIC DNA]</scope>
    <source>
        <strain evidence="2 3">JCM 14848</strain>
    </source>
</reference>
<dbReference type="eggNOG" id="arCOG11321">
    <property type="taxonomic scope" value="Archaea"/>
</dbReference>
<evidence type="ECO:0000256" key="1">
    <source>
        <dbReference type="SAM" id="Phobius"/>
    </source>
</evidence>
<dbReference type="AlphaFoldDB" id="M0CU15"/>